<proteinExistence type="predicted"/>
<evidence type="ECO:0000313" key="2">
    <source>
        <dbReference type="Proteomes" id="UP000022082"/>
    </source>
</evidence>
<reference evidence="1 2" key="1">
    <citation type="submission" date="2014-02" db="EMBL/GenBank/DDBJ databases">
        <authorList>
            <person name="Sears C."/>
            <person name="Carroll K."/>
            <person name="Sack B.R."/>
            <person name="Qadri F."/>
            <person name="Myers L.L."/>
            <person name="Chung G.-T."/>
            <person name="Escheverria P."/>
            <person name="Fraser C.M."/>
            <person name="Sadzewicz L."/>
            <person name="Shefchek K.A."/>
            <person name="Tallon L."/>
            <person name="Das S.P."/>
            <person name="Daugherty S."/>
            <person name="Mongodin E.F."/>
        </authorList>
    </citation>
    <scope>NUCLEOTIDE SEQUENCE [LARGE SCALE GENOMIC DNA]</scope>
    <source>
        <strain evidence="1 2">S36L11</strain>
    </source>
</reference>
<evidence type="ECO:0008006" key="3">
    <source>
        <dbReference type="Google" id="ProtNLM"/>
    </source>
</evidence>
<evidence type="ECO:0000313" key="1">
    <source>
        <dbReference type="EMBL" id="EXZ29016.1"/>
    </source>
</evidence>
<name>A0A016AKW9_BACFG</name>
<dbReference type="RefSeq" id="WP_005798256.1">
    <property type="nucleotide sequence ID" value="NZ_JGDJ01000178.1"/>
</dbReference>
<protein>
    <recommendedName>
        <fullName evidence="3">Phage tail protein</fullName>
    </recommendedName>
</protein>
<dbReference type="EMBL" id="JGDJ01000178">
    <property type="protein sequence ID" value="EXZ29016.1"/>
    <property type="molecule type" value="Genomic_DNA"/>
</dbReference>
<dbReference type="PATRIC" id="fig|1339327.3.peg.2456"/>
<gene>
    <name evidence="1" type="ORF">M136_1818</name>
</gene>
<organism evidence="1 2">
    <name type="scientific">Bacteroides fragilis str. S36L11</name>
    <dbReference type="NCBI Taxonomy" id="1339327"/>
    <lineage>
        <taxon>Bacteria</taxon>
        <taxon>Pseudomonadati</taxon>
        <taxon>Bacteroidota</taxon>
        <taxon>Bacteroidia</taxon>
        <taxon>Bacteroidales</taxon>
        <taxon>Bacteroidaceae</taxon>
        <taxon>Bacteroides</taxon>
    </lineage>
</organism>
<dbReference type="Proteomes" id="UP000022082">
    <property type="component" value="Unassembled WGS sequence"/>
</dbReference>
<comment type="caution">
    <text evidence="1">The sequence shown here is derived from an EMBL/GenBank/DDBJ whole genome shotgun (WGS) entry which is preliminary data.</text>
</comment>
<sequence>MNKNFMYGIGAVKYKDFTIGYIEKNSFDLGGKKPEAAKIEAEQVQGAPVLVIPQSNGGIAPTFNVIQMNYSNLHKLLGGSLHYKKEDSEKKTPIGWTAPSEVLVMQGPWELSLVSGQSVLIPNATLLSNPAGKLTLTETSKIEVTLEVAMPEDGSQPYGVFDTEAIPDEWGQYKLPPAEAAAAASLQSEEG</sequence>
<accession>A0A016AKW9</accession>
<dbReference type="GeneID" id="43185463"/>
<dbReference type="AlphaFoldDB" id="A0A016AKW9"/>